<name>A0A090VQF3_9FLAO</name>
<reference evidence="2 3" key="1">
    <citation type="journal article" date="2014" name="Genome Announc.">
        <title>Draft Genome Sequence of Marine Flavobacterium Jejuia pallidilutea Strain 11shimoA1 and Pigmentation Mutants.</title>
        <authorList>
            <person name="Takatani N."/>
            <person name="Nakanishi M."/>
            <person name="Meirelles P."/>
            <person name="Mino S."/>
            <person name="Suda W."/>
            <person name="Oshima K."/>
            <person name="Hattori M."/>
            <person name="Ohkuma M."/>
            <person name="Hosokawa M."/>
            <person name="Miyashita K."/>
            <person name="Thompson F.L."/>
            <person name="Niwa A."/>
            <person name="Sawabe T."/>
            <person name="Sawabe T."/>
        </authorList>
    </citation>
    <scope>NUCLEOTIDE SEQUENCE [LARGE SCALE GENOMIC DNA]</scope>
    <source>
        <strain evidence="2 3">JCM 19301</strain>
    </source>
</reference>
<dbReference type="CDD" id="cd00761">
    <property type="entry name" value="Glyco_tranf_GTA_type"/>
    <property type="match status" value="1"/>
</dbReference>
<dbReference type="Gene3D" id="3.90.550.10">
    <property type="entry name" value="Spore Coat Polysaccharide Biosynthesis Protein SpsA, Chain A"/>
    <property type="match status" value="1"/>
</dbReference>
<dbReference type="GO" id="GO:0016740">
    <property type="term" value="F:transferase activity"/>
    <property type="evidence" value="ECO:0007669"/>
    <property type="project" value="UniProtKB-KW"/>
</dbReference>
<accession>A0A090VQF3</accession>
<dbReference type="AlphaFoldDB" id="A0A090VQF3"/>
<dbReference type="eggNOG" id="COG1216">
    <property type="taxonomic scope" value="Bacteria"/>
</dbReference>
<dbReference type="InterPro" id="IPR001173">
    <property type="entry name" value="Glyco_trans_2-like"/>
</dbReference>
<organism evidence="2 3">
    <name type="scientific">Jejuia pallidilutea</name>
    <dbReference type="NCBI Taxonomy" id="504487"/>
    <lineage>
        <taxon>Bacteria</taxon>
        <taxon>Pseudomonadati</taxon>
        <taxon>Bacteroidota</taxon>
        <taxon>Flavobacteriia</taxon>
        <taxon>Flavobacteriales</taxon>
        <taxon>Flavobacteriaceae</taxon>
        <taxon>Jejuia</taxon>
    </lineage>
</organism>
<dbReference type="STRING" id="504487.JCM19538_2632"/>
<dbReference type="InterPro" id="IPR029044">
    <property type="entry name" value="Nucleotide-diphossugar_trans"/>
</dbReference>
<evidence type="ECO:0000313" key="2">
    <source>
        <dbReference type="EMBL" id="GAL66248.1"/>
    </source>
</evidence>
<feature type="domain" description="Glycosyltransferase 2-like" evidence="1">
    <location>
        <begin position="32"/>
        <end position="96"/>
    </location>
</feature>
<dbReference type="EMBL" id="BBNR01000003">
    <property type="protein sequence ID" value="GAL66248.1"/>
    <property type="molecule type" value="Genomic_DNA"/>
</dbReference>
<comment type="caution">
    <text evidence="2">The sequence shown here is derived from an EMBL/GenBank/DDBJ whole genome shotgun (WGS) entry which is preliminary data.</text>
</comment>
<evidence type="ECO:0000313" key="3">
    <source>
        <dbReference type="Proteomes" id="UP000029641"/>
    </source>
</evidence>
<sequence>MGSLVLSNTLEVLVSTMNRTSLSFLEKMFPHQDIKQLNILIVNQTTKGRELTSKLKNIRVVNSYEKGLSKSRNLAIKNAVGDICLIADDDVEYVKEFETITKEGFIKFPEATIIRFKIDTFTGEQYKAYPKTGGQLLSRKSIKPTSSIEIAFKRKAILEKGIAFNTLFGLGSYFQSGEEYLFLKEILENNLKVYFEDKYIVKHKKESSTTNVTEKDFLRTKGAIYHIDHKGLAVFYAAKYVFFLLRKGKIPLKDTISAYSKIIKGSKDYKKFT</sequence>
<gene>
    <name evidence="2" type="ORF">JCM19301_813</name>
</gene>
<proteinExistence type="predicted"/>
<dbReference type="OrthoDB" id="9778406at2"/>
<keyword evidence="2" id="KW-0808">Transferase</keyword>
<dbReference type="SUPFAM" id="SSF53448">
    <property type="entry name" value="Nucleotide-diphospho-sugar transferases"/>
    <property type="match status" value="1"/>
</dbReference>
<dbReference type="Pfam" id="PF00535">
    <property type="entry name" value="Glycos_transf_2"/>
    <property type="match status" value="1"/>
</dbReference>
<dbReference type="RefSeq" id="WP_052414976.1">
    <property type="nucleotide sequence ID" value="NZ_BBNR01000003.1"/>
</dbReference>
<protein>
    <submittedName>
        <fullName evidence="2">Glycosyl transferase group 2 family protein</fullName>
    </submittedName>
</protein>
<dbReference type="Proteomes" id="UP000029641">
    <property type="component" value="Unassembled WGS sequence"/>
</dbReference>
<evidence type="ECO:0000259" key="1">
    <source>
        <dbReference type="Pfam" id="PF00535"/>
    </source>
</evidence>